<evidence type="ECO:0000256" key="1">
    <source>
        <dbReference type="ARBA" id="ARBA00006484"/>
    </source>
</evidence>
<dbReference type="InterPro" id="IPR002347">
    <property type="entry name" value="SDR_fam"/>
</dbReference>
<dbReference type="PROSITE" id="PS00061">
    <property type="entry name" value="ADH_SHORT"/>
    <property type="match status" value="1"/>
</dbReference>
<organism evidence="4 5">
    <name type="scientific">Oryzomonas rubra</name>
    <dbReference type="NCBI Taxonomy" id="2509454"/>
    <lineage>
        <taxon>Bacteria</taxon>
        <taxon>Pseudomonadati</taxon>
        <taxon>Thermodesulfobacteriota</taxon>
        <taxon>Desulfuromonadia</taxon>
        <taxon>Geobacterales</taxon>
        <taxon>Geobacteraceae</taxon>
        <taxon>Oryzomonas</taxon>
    </lineage>
</organism>
<reference evidence="4 5" key="1">
    <citation type="submission" date="2019-04" db="EMBL/GenBank/DDBJ databases">
        <title>Geobacter ruber sp. nov., ferric-reducing bacteria isolated from paddy soil.</title>
        <authorList>
            <person name="Xu Z."/>
            <person name="Masuda Y."/>
            <person name="Itoh H."/>
            <person name="Senoo K."/>
        </authorList>
    </citation>
    <scope>NUCLEOTIDE SEQUENCE [LARGE SCALE GENOMIC DNA]</scope>
    <source>
        <strain evidence="4 5">Red88</strain>
    </source>
</reference>
<comment type="similarity">
    <text evidence="1 3">Belongs to the short-chain dehydrogenases/reductases (SDR) family.</text>
</comment>
<keyword evidence="5" id="KW-1185">Reference proteome</keyword>
<dbReference type="InterPro" id="IPR020904">
    <property type="entry name" value="Sc_DH/Rdtase_CS"/>
</dbReference>
<dbReference type="GO" id="GO:0016616">
    <property type="term" value="F:oxidoreductase activity, acting on the CH-OH group of donors, NAD or NADP as acceptor"/>
    <property type="evidence" value="ECO:0007669"/>
    <property type="project" value="UniProtKB-ARBA"/>
</dbReference>
<gene>
    <name evidence="4" type="ORF">ET418_03395</name>
</gene>
<proteinExistence type="inferred from homology"/>
<sequence length="254" mass="27420">MSGQTIFITGASAGFGAACARIFAQPGNRLILTARRIDPLLALQKDLAGTADIHIIPLDVRDREAVKGAVDALPPAFREIDVLINNAGLALGLEPAHQVNLDDWDTMVDTNIKGVMYCTRLILPGMVARNRGHIVNISSTASSWPYPGGNVYGGTKAFVTQFSRNLRCDLLGTKVRVTCIQPGMAETEFSKVRFKGDDAKAAQVYDGVEALTAADIAETVQWAVNRPPHVNINTLEVMSIDQAWAPFAIHREGP</sequence>
<dbReference type="AlphaFoldDB" id="A0A5A9XMY4"/>
<accession>A0A5A9XMY4</accession>
<comment type="caution">
    <text evidence="4">The sequence shown here is derived from an EMBL/GenBank/DDBJ whole genome shotgun (WGS) entry which is preliminary data.</text>
</comment>
<dbReference type="OrthoDB" id="658698at2"/>
<dbReference type="EMBL" id="SRSD01000002">
    <property type="protein sequence ID" value="KAA0894023.1"/>
    <property type="molecule type" value="Genomic_DNA"/>
</dbReference>
<evidence type="ECO:0000256" key="2">
    <source>
        <dbReference type="ARBA" id="ARBA00023002"/>
    </source>
</evidence>
<name>A0A5A9XMY4_9BACT</name>
<protein>
    <submittedName>
        <fullName evidence="4">SDR family oxidoreductase</fullName>
    </submittedName>
</protein>
<evidence type="ECO:0000313" key="5">
    <source>
        <dbReference type="Proteomes" id="UP000324298"/>
    </source>
</evidence>
<dbReference type="PANTHER" id="PTHR42901:SF1">
    <property type="entry name" value="ALCOHOL DEHYDROGENASE"/>
    <property type="match status" value="1"/>
</dbReference>
<dbReference type="CDD" id="cd05346">
    <property type="entry name" value="SDR_c5"/>
    <property type="match status" value="1"/>
</dbReference>
<dbReference type="Pfam" id="PF00106">
    <property type="entry name" value="adh_short"/>
    <property type="match status" value="1"/>
</dbReference>
<dbReference type="RefSeq" id="WP_149306181.1">
    <property type="nucleotide sequence ID" value="NZ_SRSD01000002.1"/>
</dbReference>
<dbReference type="PRINTS" id="PR00080">
    <property type="entry name" value="SDRFAMILY"/>
</dbReference>
<evidence type="ECO:0000256" key="3">
    <source>
        <dbReference type="RuleBase" id="RU000363"/>
    </source>
</evidence>
<dbReference type="FunFam" id="3.40.50.720:FF:000047">
    <property type="entry name" value="NADP-dependent L-serine/L-allo-threonine dehydrogenase"/>
    <property type="match status" value="1"/>
</dbReference>
<dbReference type="PRINTS" id="PR00081">
    <property type="entry name" value="GDHRDH"/>
</dbReference>
<dbReference type="PANTHER" id="PTHR42901">
    <property type="entry name" value="ALCOHOL DEHYDROGENASE"/>
    <property type="match status" value="1"/>
</dbReference>
<keyword evidence="2" id="KW-0560">Oxidoreductase</keyword>
<dbReference type="InterPro" id="IPR036291">
    <property type="entry name" value="NAD(P)-bd_dom_sf"/>
</dbReference>
<dbReference type="Gene3D" id="3.40.50.720">
    <property type="entry name" value="NAD(P)-binding Rossmann-like Domain"/>
    <property type="match status" value="1"/>
</dbReference>
<evidence type="ECO:0000313" key="4">
    <source>
        <dbReference type="EMBL" id="KAA0894023.1"/>
    </source>
</evidence>
<dbReference type="SUPFAM" id="SSF51735">
    <property type="entry name" value="NAD(P)-binding Rossmann-fold domains"/>
    <property type="match status" value="1"/>
</dbReference>
<dbReference type="Proteomes" id="UP000324298">
    <property type="component" value="Unassembled WGS sequence"/>
</dbReference>